<keyword evidence="7" id="KW-1185">Reference proteome</keyword>
<evidence type="ECO:0000256" key="3">
    <source>
        <dbReference type="ARBA" id="ARBA00038149"/>
    </source>
</evidence>
<comment type="subcellular location">
    <subcellularLocation>
        <location evidence="1">Nucleus</location>
    </subcellularLocation>
</comment>
<evidence type="ECO:0000256" key="4">
    <source>
        <dbReference type="SAM" id="MobiDB-lite"/>
    </source>
</evidence>
<comment type="caution">
    <text evidence="6">The sequence shown here is derived from an EMBL/GenBank/DDBJ whole genome shotgun (WGS) entry which is preliminary data.</text>
</comment>
<dbReference type="Proteomes" id="UP001527925">
    <property type="component" value="Unassembled WGS sequence"/>
</dbReference>
<feature type="domain" description="B30.2/SPRY" evidence="5">
    <location>
        <begin position="437"/>
        <end position="622"/>
    </location>
</feature>
<dbReference type="InterPro" id="IPR037353">
    <property type="entry name" value="ASH2"/>
</dbReference>
<dbReference type="EMBL" id="JADGIZ020000014">
    <property type="protein sequence ID" value="KAL2916917.1"/>
    <property type="molecule type" value="Genomic_DNA"/>
</dbReference>
<keyword evidence="6" id="KW-0808">Transferase</keyword>
<feature type="region of interest" description="Disordered" evidence="4">
    <location>
        <begin position="388"/>
        <end position="432"/>
    </location>
</feature>
<dbReference type="PROSITE" id="PS50188">
    <property type="entry name" value="B302_SPRY"/>
    <property type="match status" value="1"/>
</dbReference>
<gene>
    <name evidence="6" type="primary">ASH2L</name>
    <name evidence="6" type="ORF">HK105_203696</name>
</gene>
<comment type="similarity">
    <text evidence="3">Belongs to the cclA family.</text>
</comment>
<sequence>MSAHGARDAPTPARADDAGWPRRDRAAQLSSDIDVERTSLSPVGISVRSETPAPAAAPGPAGSDDDNAADVAASGAANAAGYAGSIRAPVPMDVDDPLPAHASVEEALPLLALAQAAAAAPSLPPTPLPALLKRRPLFPCAVCGCSFHQGDDHTSSDGCIEALRTWSYAPLFGDDYYHFTCKQCGDGVETMRRLQLSWVDVVHIVLFNLAHTMQARKVSADNRKFFHWKLDICTFIDNNWNLFWLKPRINTWRNSVASCLSTSLRFISGTRHFENEQEAAGLWALDTLRFPSAIDYGRKSRMYAYSIAPNGTLIEDEAAKKDKDKKRKKTDDERAGSPDPADPATPPSTGGGGSVGGPSALTPAAFAAAAAAKAAKAKASATLPLIKTQSLGGSDSGTDAAKRRRPSKPKKKPEEPAKTGQDKPPQPTNTPVEEEIDSATAIMIYPDIENPKTAVVMSSQPTHTAPQVKVSDNGRLVQTDKGYRMSKASHGVWEGHWYFEIKKETAAGHCRVGWSQISGDLQGPCGYDQFSYAFRDQPGALFHKSMQLKDAPEAYHEGFDQGDVIGLSIYFPPQPPPAGPTASSKVAAFMNKAARIAAETVARVVAAGSKDDKDGKDGRDPIDLKNIDIKNIDLKAIDLKNIDLKSIESPTRAAMVEAAASLPLQAITSGRLAVAVDPVLLSRLWDPERMLQYMPFRSKPLATTHGSEIRFFKNGRPLGAAFRDLYQGKYHPAVSLFGGAAVSINFGPKFAFSPPEGAKPFSEVVSLGSWAEAREMMNKQQADIEAADALRRRVKAAERRRQRHAKAAAAKAAAEAAAAGGGAPGSAGPPSKPAPGSGSGQSAAASGALSAAATPVVVKTEPGGGAADVAMTDSRPASKETTPTSGPMDLGSLLASDPGVVSDSSAGGALWRSSSGVGGGASAASGSQGMPMHVQVKDEHDAEGVAVRAGGGAPASAGSSGLMDDDGESVSEHGEGDTAPPL</sequence>
<dbReference type="GO" id="GO:0008168">
    <property type="term" value="F:methyltransferase activity"/>
    <property type="evidence" value="ECO:0007669"/>
    <property type="project" value="UniProtKB-KW"/>
</dbReference>
<feature type="region of interest" description="Disordered" evidence="4">
    <location>
        <begin position="941"/>
        <end position="982"/>
    </location>
</feature>
<evidence type="ECO:0000313" key="6">
    <source>
        <dbReference type="EMBL" id="KAL2916917.1"/>
    </source>
</evidence>
<feature type="region of interest" description="Disordered" evidence="4">
    <location>
        <begin position="859"/>
        <end position="907"/>
    </location>
</feature>
<evidence type="ECO:0000256" key="2">
    <source>
        <dbReference type="ARBA" id="ARBA00023242"/>
    </source>
</evidence>
<evidence type="ECO:0000256" key="1">
    <source>
        <dbReference type="ARBA" id="ARBA00004123"/>
    </source>
</evidence>
<evidence type="ECO:0000259" key="5">
    <source>
        <dbReference type="PROSITE" id="PS50188"/>
    </source>
</evidence>
<keyword evidence="6" id="KW-0489">Methyltransferase</keyword>
<keyword evidence="2" id="KW-0539">Nucleus</keyword>
<dbReference type="SMART" id="SM00449">
    <property type="entry name" value="SPRY"/>
    <property type="match status" value="1"/>
</dbReference>
<feature type="region of interest" description="Disordered" evidence="4">
    <location>
        <begin position="316"/>
        <end position="357"/>
    </location>
</feature>
<proteinExistence type="inferred from homology"/>
<dbReference type="InterPro" id="IPR001870">
    <property type="entry name" value="B30.2/SPRY"/>
</dbReference>
<feature type="region of interest" description="Disordered" evidence="4">
    <location>
        <begin position="1"/>
        <end position="69"/>
    </location>
</feature>
<organism evidence="6 7">
    <name type="scientific">Polyrhizophydium stewartii</name>
    <dbReference type="NCBI Taxonomy" id="2732419"/>
    <lineage>
        <taxon>Eukaryota</taxon>
        <taxon>Fungi</taxon>
        <taxon>Fungi incertae sedis</taxon>
        <taxon>Chytridiomycota</taxon>
        <taxon>Chytridiomycota incertae sedis</taxon>
        <taxon>Chytridiomycetes</taxon>
        <taxon>Rhizophydiales</taxon>
        <taxon>Rhizophydiales incertae sedis</taxon>
        <taxon>Polyrhizophydium</taxon>
    </lineage>
</organism>
<feature type="region of interest" description="Disordered" evidence="4">
    <location>
        <begin position="819"/>
        <end position="846"/>
    </location>
</feature>
<feature type="compositionally biased region" description="Polar residues" evidence="4">
    <location>
        <begin position="388"/>
        <end position="397"/>
    </location>
</feature>
<dbReference type="InterPro" id="IPR043136">
    <property type="entry name" value="B30.2/SPRY_sf"/>
</dbReference>
<dbReference type="Gene3D" id="2.60.120.920">
    <property type="match status" value="1"/>
</dbReference>
<feature type="compositionally biased region" description="Basic and acidic residues" evidence="4">
    <location>
        <begin position="14"/>
        <end position="26"/>
    </location>
</feature>
<dbReference type="PANTHER" id="PTHR10598:SF0">
    <property type="entry name" value="SET1_ASH2 HISTONE METHYLTRANSFERASE COMPLEX SUBUNIT ASH2"/>
    <property type="match status" value="1"/>
</dbReference>
<protein>
    <submittedName>
        <fullName evidence="6">Set1/Ash2 histone methyltransferase complex subunit ASH2</fullName>
    </submittedName>
</protein>
<feature type="compositionally biased region" description="Low complexity" evidence="4">
    <location>
        <begin position="944"/>
        <end position="961"/>
    </location>
</feature>
<dbReference type="PANTHER" id="PTHR10598">
    <property type="entry name" value="SET1/ASH2 HISTONE METHYLTRANSFERASE COMPLEX SUBUNIT ASH2"/>
    <property type="match status" value="1"/>
</dbReference>
<feature type="compositionally biased region" description="Low complexity" evidence="4">
    <location>
        <begin position="826"/>
        <end position="846"/>
    </location>
</feature>
<dbReference type="GO" id="GO:0032259">
    <property type="term" value="P:methylation"/>
    <property type="evidence" value="ECO:0007669"/>
    <property type="project" value="UniProtKB-KW"/>
</dbReference>
<dbReference type="SUPFAM" id="SSF49899">
    <property type="entry name" value="Concanavalin A-like lectins/glucanases"/>
    <property type="match status" value="1"/>
</dbReference>
<evidence type="ECO:0000313" key="7">
    <source>
        <dbReference type="Proteomes" id="UP001527925"/>
    </source>
</evidence>
<feature type="compositionally biased region" description="Basic residues" evidence="4">
    <location>
        <begin position="402"/>
        <end position="411"/>
    </location>
</feature>
<dbReference type="CDD" id="cd12872">
    <property type="entry name" value="SPRY_Ash2"/>
    <property type="match status" value="1"/>
</dbReference>
<feature type="compositionally biased region" description="Low complexity" evidence="4">
    <location>
        <begin position="52"/>
        <end position="62"/>
    </location>
</feature>
<reference evidence="6 7" key="1">
    <citation type="submission" date="2023-09" db="EMBL/GenBank/DDBJ databases">
        <title>Pangenome analysis of Batrachochytrium dendrobatidis and related Chytrids.</title>
        <authorList>
            <person name="Yacoub M.N."/>
            <person name="Stajich J.E."/>
            <person name="James T.Y."/>
        </authorList>
    </citation>
    <scope>NUCLEOTIDE SEQUENCE [LARGE SCALE GENOMIC DNA]</scope>
    <source>
        <strain evidence="6 7">JEL0888</strain>
    </source>
</reference>
<accession>A0ABR4NBL1</accession>
<name>A0ABR4NBL1_9FUNG</name>
<dbReference type="Pfam" id="PF00622">
    <property type="entry name" value="SPRY"/>
    <property type="match status" value="1"/>
</dbReference>
<dbReference type="InterPro" id="IPR003877">
    <property type="entry name" value="SPRY_dom"/>
</dbReference>
<feature type="compositionally biased region" description="Basic and acidic residues" evidence="4">
    <location>
        <begin position="412"/>
        <end position="421"/>
    </location>
</feature>
<dbReference type="Gene3D" id="3.90.980.20">
    <property type="match status" value="1"/>
</dbReference>
<dbReference type="InterPro" id="IPR013320">
    <property type="entry name" value="ConA-like_dom_sf"/>
</dbReference>